<dbReference type="OrthoDB" id="9801400at2"/>
<dbReference type="AlphaFoldDB" id="A0A6I4UL75"/>
<dbReference type="InterPro" id="IPR050228">
    <property type="entry name" value="Carboxylesterase_BioH"/>
</dbReference>
<dbReference type="EMBL" id="WTYB01000001">
    <property type="protein sequence ID" value="MXP38159.1"/>
    <property type="molecule type" value="Genomic_DNA"/>
</dbReference>
<evidence type="ECO:0000313" key="5">
    <source>
        <dbReference type="Proteomes" id="UP000548685"/>
    </source>
</evidence>
<keyword evidence="3" id="KW-0378">Hydrolase</keyword>
<dbReference type="SUPFAM" id="SSF53474">
    <property type="entry name" value="alpha/beta-Hydrolases"/>
    <property type="match status" value="1"/>
</dbReference>
<dbReference type="GO" id="GO:0016787">
    <property type="term" value="F:hydrolase activity"/>
    <property type="evidence" value="ECO:0007669"/>
    <property type="project" value="UniProtKB-KW"/>
</dbReference>
<dbReference type="InterPro" id="IPR000073">
    <property type="entry name" value="AB_hydrolase_1"/>
</dbReference>
<evidence type="ECO:0000313" key="2">
    <source>
        <dbReference type="EMBL" id="MBB3774183.1"/>
    </source>
</evidence>
<dbReference type="EMBL" id="JACICE010000001">
    <property type="protein sequence ID" value="MBB3774183.1"/>
    <property type="molecule type" value="Genomic_DNA"/>
</dbReference>
<accession>A0A6I4UL75</accession>
<feature type="domain" description="AB hydrolase-1" evidence="1">
    <location>
        <begin position="37"/>
        <end position="262"/>
    </location>
</feature>
<name>A0A6I4UL75_9SPHN</name>
<dbReference type="Proteomes" id="UP000548685">
    <property type="component" value="Unassembled WGS sequence"/>
</dbReference>
<dbReference type="RefSeq" id="WP_160760231.1">
    <property type="nucleotide sequence ID" value="NZ_BAAADZ010000002.1"/>
</dbReference>
<evidence type="ECO:0000313" key="3">
    <source>
        <dbReference type="EMBL" id="MXP38159.1"/>
    </source>
</evidence>
<gene>
    <name evidence="2" type="ORF">FHS52_000126</name>
    <name evidence="3" type="ORF">GRI59_05965</name>
</gene>
<keyword evidence="5" id="KW-1185">Reference proteome</keyword>
<sequence>MAAPKANNVADDPVSYGEVAVAGGTVPICMAGEGAPVILLHGWTLDHRMWTPQVAGLAGDFFLVMPDRRGCGRATAPPDLMREAEDVIAIADFLGFERFALVGLSRGAVVALDVARRYGSRLTGLVVSGAPLPALVPREEVIDLDRFRALAAAGDLERLRAEWSRHPLMQTHSPAARALMFEILADYDGRDLLTPSQTPGFPREALAMLAMPVLSLTGVYDTLWRRECARVLGAVAPRARNIEIPQAGHLANADNPATFNAAIAQFLTPKAPA</sequence>
<comment type="caution">
    <text evidence="3">The sequence shown here is derived from an EMBL/GenBank/DDBJ whole genome shotgun (WGS) entry which is preliminary data.</text>
</comment>
<dbReference type="Proteomes" id="UP000430021">
    <property type="component" value="Unassembled WGS sequence"/>
</dbReference>
<dbReference type="PANTHER" id="PTHR43194:SF2">
    <property type="entry name" value="PEROXISOMAL MEMBRANE PROTEIN LPX1"/>
    <property type="match status" value="1"/>
</dbReference>
<dbReference type="InterPro" id="IPR029058">
    <property type="entry name" value="AB_hydrolase_fold"/>
</dbReference>
<dbReference type="Pfam" id="PF12697">
    <property type="entry name" value="Abhydrolase_6"/>
    <property type="match status" value="1"/>
</dbReference>
<reference evidence="3 4" key="1">
    <citation type="submission" date="2019-12" db="EMBL/GenBank/DDBJ databases">
        <title>Genomic-based taxomic classification of the family Erythrobacteraceae.</title>
        <authorList>
            <person name="Xu L."/>
        </authorList>
    </citation>
    <scope>NUCLEOTIDE SEQUENCE [LARGE SCALE GENOMIC DNA]</scope>
    <source>
        <strain evidence="3 4">JCM 10282</strain>
    </source>
</reference>
<organism evidence="3 4">
    <name type="scientific">Erythrobacter ramosus</name>
    <dbReference type="NCBI Taxonomy" id="35811"/>
    <lineage>
        <taxon>Bacteria</taxon>
        <taxon>Pseudomonadati</taxon>
        <taxon>Pseudomonadota</taxon>
        <taxon>Alphaproteobacteria</taxon>
        <taxon>Sphingomonadales</taxon>
        <taxon>Erythrobacteraceae</taxon>
        <taxon>Erythrobacter/Porphyrobacter group</taxon>
        <taxon>Erythrobacter</taxon>
    </lineage>
</organism>
<evidence type="ECO:0000313" key="4">
    <source>
        <dbReference type="Proteomes" id="UP000430021"/>
    </source>
</evidence>
<reference evidence="2 5" key="2">
    <citation type="submission" date="2020-08" db="EMBL/GenBank/DDBJ databases">
        <title>Genomic Encyclopedia of Type Strains, Phase IV (KMG-IV): sequencing the most valuable type-strain genomes for metagenomic binning, comparative biology and taxonomic classification.</title>
        <authorList>
            <person name="Goeker M."/>
        </authorList>
    </citation>
    <scope>NUCLEOTIDE SEQUENCE [LARGE SCALE GENOMIC DNA]</scope>
    <source>
        <strain evidence="2 5">DSM 8510</strain>
    </source>
</reference>
<dbReference type="PANTHER" id="PTHR43194">
    <property type="entry name" value="HYDROLASE ALPHA/BETA FOLD FAMILY"/>
    <property type="match status" value="1"/>
</dbReference>
<evidence type="ECO:0000259" key="1">
    <source>
        <dbReference type="Pfam" id="PF12697"/>
    </source>
</evidence>
<proteinExistence type="predicted"/>
<protein>
    <submittedName>
        <fullName evidence="3">Alpha/beta fold hydrolase</fullName>
    </submittedName>
    <submittedName>
        <fullName evidence="2">Pimeloyl-ACP methyl ester carboxylesterase</fullName>
    </submittedName>
</protein>
<dbReference type="Gene3D" id="3.40.50.1820">
    <property type="entry name" value="alpha/beta hydrolase"/>
    <property type="match status" value="1"/>
</dbReference>